<keyword evidence="3" id="KW-1185">Reference proteome</keyword>
<comment type="caution">
    <text evidence="2">The sequence shown here is derived from an EMBL/GenBank/DDBJ whole genome shotgun (WGS) entry which is preliminary data.</text>
</comment>
<name>A0A4Z2HKE9_9TELE</name>
<organism evidence="2 3">
    <name type="scientific">Liparis tanakae</name>
    <name type="common">Tanaka's snailfish</name>
    <dbReference type="NCBI Taxonomy" id="230148"/>
    <lineage>
        <taxon>Eukaryota</taxon>
        <taxon>Metazoa</taxon>
        <taxon>Chordata</taxon>
        <taxon>Craniata</taxon>
        <taxon>Vertebrata</taxon>
        <taxon>Euteleostomi</taxon>
        <taxon>Actinopterygii</taxon>
        <taxon>Neopterygii</taxon>
        <taxon>Teleostei</taxon>
        <taxon>Neoteleostei</taxon>
        <taxon>Acanthomorphata</taxon>
        <taxon>Eupercaria</taxon>
        <taxon>Perciformes</taxon>
        <taxon>Cottioidei</taxon>
        <taxon>Cottales</taxon>
        <taxon>Liparidae</taxon>
        <taxon>Liparis</taxon>
    </lineage>
</organism>
<sequence>MRMGMKVHVRKSNAQSQEQSSYLTSCKGSDLPRPQHCPHLLLVSPTTVRVSESPEYQSPCRALPLSYLYFMPV</sequence>
<reference evidence="2 3" key="1">
    <citation type="submission" date="2019-03" db="EMBL/GenBank/DDBJ databases">
        <title>First draft genome of Liparis tanakae, snailfish: a comprehensive survey of snailfish specific genes.</title>
        <authorList>
            <person name="Kim W."/>
            <person name="Song I."/>
            <person name="Jeong J.-H."/>
            <person name="Kim D."/>
            <person name="Kim S."/>
            <person name="Ryu S."/>
            <person name="Song J.Y."/>
            <person name="Lee S.K."/>
        </authorList>
    </citation>
    <scope>NUCLEOTIDE SEQUENCE [LARGE SCALE GENOMIC DNA]</scope>
    <source>
        <tissue evidence="2">Muscle</tissue>
    </source>
</reference>
<gene>
    <name evidence="2" type="ORF">EYF80_023575</name>
</gene>
<dbReference type="Proteomes" id="UP000314294">
    <property type="component" value="Unassembled WGS sequence"/>
</dbReference>
<feature type="compositionally biased region" description="Polar residues" evidence="1">
    <location>
        <begin position="12"/>
        <end position="27"/>
    </location>
</feature>
<feature type="compositionally biased region" description="Basic residues" evidence="1">
    <location>
        <begin position="1"/>
        <end position="11"/>
    </location>
</feature>
<feature type="region of interest" description="Disordered" evidence="1">
    <location>
        <begin position="1"/>
        <end position="27"/>
    </location>
</feature>
<proteinExistence type="predicted"/>
<dbReference type="EMBL" id="SRLO01000223">
    <property type="protein sequence ID" value="TNN66236.1"/>
    <property type="molecule type" value="Genomic_DNA"/>
</dbReference>
<protein>
    <submittedName>
        <fullName evidence="2">Uncharacterized protein</fullName>
    </submittedName>
</protein>
<evidence type="ECO:0000313" key="3">
    <source>
        <dbReference type="Proteomes" id="UP000314294"/>
    </source>
</evidence>
<evidence type="ECO:0000256" key="1">
    <source>
        <dbReference type="SAM" id="MobiDB-lite"/>
    </source>
</evidence>
<evidence type="ECO:0000313" key="2">
    <source>
        <dbReference type="EMBL" id="TNN66236.1"/>
    </source>
</evidence>
<accession>A0A4Z2HKE9</accession>
<dbReference type="AlphaFoldDB" id="A0A4Z2HKE9"/>